<reference evidence="2 3" key="1">
    <citation type="journal article" date="2019" name="Int. J. Syst. Evol. Microbiol.">
        <title>The Global Catalogue of Microorganisms (GCM) 10K type strain sequencing project: providing services to taxonomists for standard genome sequencing and annotation.</title>
        <authorList>
            <consortium name="The Broad Institute Genomics Platform"/>
            <consortium name="The Broad Institute Genome Sequencing Center for Infectious Disease"/>
            <person name="Wu L."/>
            <person name="Ma J."/>
        </authorList>
    </citation>
    <scope>NUCLEOTIDE SEQUENCE [LARGE SCALE GENOMIC DNA]</scope>
    <source>
        <strain evidence="2 3">JCM 16373</strain>
    </source>
</reference>
<name>A0ABN3Q2C2_9ACTN</name>
<proteinExistence type="predicted"/>
<dbReference type="Proteomes" id="UP001501447">
    <property type="component" value="Unassembled WGS sequence"/>
</dbReference>
<dbReference type="RefSeq" id="WP_344565907.1">
    <property type="nucleotide sequence ID" value="NZ_BAAARJ010000008.1"/>
</dbReference>
<feature type="domain" description="DUF6924" evidence="1">
    <location>
        <begin position="15"/>
        <end position="161"/>
    </location>
</feature>
<evidence type="ECO:0000259" key="1">
    <source>
        <dbReference type="Pfam" id="PF21962"/>
    </source>
</evidence>
<dbReference type="EMBL" id="BAAARJ010000008">
    <property type="protein sequence ID" value="GAA2613327.1"/>
    <property type="molecule type" value="Genomic_DNA"/>
</dbReference>
<dbReference type="Pfam" id="PF21962">
    <property type="entry name" value="DUF6924"/>
    <property type="match status" value="1"/>
</dbReference>
<evidence type="ECO:0000313" key="2">
    <source>
        <dbReference type="EMBL" id="GAA2613327.1"/>
    </source>
</evidence>
<evidence type="ECO:0000313" key="3">
    <source>
        <dbReference type="Proteomes" id="UP001501447"/>
    </source>
</evidence>
<accession>A0ABN3Q2C2</accession>
<sequence length="167" mass="18247">MKAPLDVGGRGEFDAVVVRTDYEDEQAWQAVKVALAERLGEPHGTPTPCLVDDPAWAGASVCDVQAAIEADAQLHEELSVVFLADRTTMRGGHHALLAVPAFTREALKDDGAYEEMVEFGHEFRTVSTGVQEIHTNLALAHMDFQDFAAAAQADPSGVFRSWWRRQG</sequence>
<gene>
    <name evidence="2" type="ORF">GCM10009863_28800</name>
</gene>
<keyword evidence="3" id="KW-1185">Reference proteome</keyword>
<organism evidence="2 3">
    <name type="scientific">Streptomyces axinellae</name>
    <dbReference type="NCBI Taxonomy" id="552788"/>
    <lineage>
        <taxon>Bacteria</taxon>
        <taxon>Bacillati</taxon>
        <taxon>Actinomycetota</taxon>
        <taxon>Actinomycetes</taxon>
        <taxon>Kitasatosporales</taxon>
        <taxon>Streptomycetaceae</taxon>
        <taxon>Streptomyces</taxon>
    </lineage>
</organism>
<comment type="caution">
    <text evidence="2">The sequence shown here is derived from an EMBL/GenBank/DDBJ whole genome shotgun (WGS) entry which is preliminary data.</text>
</comment>
<protein>
    <recommendedName>
        <fullName evidence="1">DUF6924 domain-containing protein</fullName>
    </recommendedName>
</protein>
<dbReference type="InterPro" id="IPR053832">
    <property type="entry name" value="DUF6924"/>
</dbReference>